<dbReference type="GO" id="GO:0006412">
    <property type="term" value="P:translation"/>
    <property type="evidence" value="ECO:0007669"/>
    <property type="project" value="InterPro"/>
</dbReference>
<sequence length="114" mass="13534">MRVKRGKTKNQKHKKVLNSTKGYRLSYSKLYRRAKEAMLHAGQYSYAHRRKRSGDFRRLWIERINAALSEHDMKYGEFIHGLKLKDIHLNRKILSELGLHNKEVFAEVVKAVKK</sequence>
<keyword evidence="5 6" id="KW-0694">RNA-binding</keyword>
<dbReference type="GO" id="GO:0005840">
    <property type="term" value="C:ribosome"/>
    <property type="evidence" value="ECO:0007669"/>
    <property type="project" value="UniProtKB-KW"/>
</dbReference>
<dbReference type="FunFam" id="1.10.1900.20:FF:000001">
    <property type="entry name" value="50S ribosomal protein L20"/>
    <property type="match status" value="1"/>
</dbReference>
<evidence type="ECO:0000256" key="2">
    <source>
        <dbReference type="ARBA" id="ARBA00022980"/>
    </source>
</evidence>
<protein>
    <recommendedName>
        <fullName evidence="4 5">Large ribosomal subunit protein bL20</fullName>
    </recommendedName>
</protein>
<evidence type="ECO:0000313" key="7">
    <source>
        <dbReference type="EMBL" id="MCA9379898.1"/>
    </source>
</evidence>
<organism evidence="7 8">
    <name type="scientific">Candidatus Dojkabacteria bacterium</name>
    <dbReference type="NCBI Taxonomy" id="2099670"/>
    <lineage>
        <taxon>Bacteria</taxon>
        <taxon>Candidatus Dojkabacteria</taxon>
    </lineage>
</organism>
<evidence type="ECO:0000256" key="1">
    <source>
        <dbReference type="ARBA" id="ARBA00007698"/>
    </source>
</evidence>
<dbReference type="PRINTS" id="PR00062">
    <property type="entry name" value="RIBOSOMALL20"/>
</dbReference>
<dbReference type="AlphaFoldDB" id="A0A955IAW9"/>
<proteinExistence type="inferred from homology"/>
<dbReference type="SUPFAM" id="SSF74731">
    <property type="entry name" value="Ribosomal protein L20"/>
    <property type="match status" value="1"/>
</dbReference>
<gene>
    <name evidence="5 7" type="primary">rplT</name>
    <name evidence="7" type="ORF">KC675_01835</name>
</gene>
<comment type="caution">
    <text evidence="7">The sequence shown here is derived from an EMBL/GenBank/DDBJ whole genome shotgun (WGS) entry which is preliminary data.</text>
</comment>
<dbReference type="NCBIfam" id="TIGR01032">
    <property type="entry name" value="rplT_bact"/>
    <property type="match status" value="1"/>
</dbReference>
<comment type="similarity">
    <text evidence="1 5 6">Belongs to the bacterial ribosomal protein bL20 family.</text>
</comment>
<dbReference type="Pfam" id="PF00453">
    <property type="entry name" value="Ribosomal_L20"/>
    <property type="match status" value="1"/>
</dbReference>
<dbReference type="InterPro" id="IPR005813">
    <property type="entry name" value="Ribosomal_bL20"/>
</dbReference>
<dbReference type="HAMAP" id="MF_00382">
    <property type="entry name" value="Ribosomal_bL20"/>
    <property type="match status" value="1"/>
</dbReference>
<evidence type="ECO:0000313" key="8">
    <source>
        <dbReference type="Proteomes" id="UP000745577"/>
    </source>
</evidence>
<comment type="function">
    <text evidence="5 6">Binds directly to 23S ribosomal RNA and is necessary for the in vitro assembly process of the 50S ribosomal subunit. It is not involved in the protein synthesizing functions of that subunit.</text>
</comment>
<dbReference type="PANTHER" id="PTHR10986">
    <property type="entry name" value="39S RIBOSOMAL PROTEIN L20"/>
    <property type="match status" value="1"/>
</dbReference>
<accession>A0A955IAW9</accession>
<dbReference type="Gene3D" id="6.10.160.10">
    <property type="match status" value="1"/>
</dbReference>
<keyword evidence="5 6" id="KW-0699">rRNA-binding</keyword>
<dbReference type="GO" id="GO:0019843">
    <property type="term" value="F:rRNA binding"/>
    <property type="evidence" value="ECO:0007669"/>
    <property type="project" value="UniProtKB-UniRule"/>
</dbReference>
<dbReference type="Proteomes" id="UP000745577">
    <property type="component" value="Unassembled WGS sequence"/>
</dbReference>
<evidence type="ECO:0000256" key="4">
    <source>
        <dbReference type="ARBA" id="ARBA00035172"/>
    </source>
</evidence>
<evidence type="ECO:0000256" key="3">
    <source>
        <dbReference type="ARBA" id="ARBA00023274"/>
    </source>
</evidence>
<dbReference type="GO" id="GO:0003735">
    <property type="term" value="F:structural constituent of ribosome"/>
    <property type="evidence" value="ECO:0007669"/>
    <property type="project" value="InterPro"/>
</dbReference>
<reference evidence="7" key="2">
    <citation type="journal article" date="2021" name="Microbiome">
        <title>Successional dynamics and alternative stable states in a saline activated sludge microbial community over 9 years.</title>
        <authorList>
            <person name="Wang Y."/>
            <person name="Ye J."/>
            <person name="Ju F."/>
            <person name="Liu L."/>
            <person name="Boyd J.A."/>
            <person name="Deng Y."/>
            <person name="Parks D.H."/>
            <person name="Jiang X."/>
            <person name="Yin X."/>
            <person name="Woodcroft B.J."/>
            <person name="Tyson G.W."/>
            <person name="Hugenholtz P."/>
            <person name="Polz M.F."/>
            <person name="Zhang T."/>
        </authorList>
    </citation>
    <scope>NUCLEOTIDE SEQUENCE</scope>
    <source>
        <strain evidence="7">HKST-UBA15</strain>
    </source>
</reference>
<dbReference type="InterPro" id="IPR035566">
    <property type="entry name" value="Ribosomal_protein_bL20_C"/>
</dbReference>
<evidence type="ECO:0000256" key="6">
    <source>
        <dbReference type="RuleBase" id="RU000560"/>
    </source>
</evidence>
<keyword evidence="3 5" id="KW-0687">Ribonucleoprotein</keyword>
<dbReference type="CDD" id="cd07026">
    <property type="entry name" value="Ribosomal_L20"/>
    <property type="match status" value="1"/>
</dbReference>
<evidence type="ECO:0000256" key="5">
    <source>
        <dbReference type="HAMAP-Rule" id="MF_00382"/>
    </source>
</evidence>
<keyword evidence="2 5" id="KW-0689">Ribosomal protein</keyword>
<dbReference type="GO" id="GO:0000027">
    <property type="term" value="P:ribosomal large subunit assembly"/>
    <property type="evidence" value="ECO:0007669"/>
    <property type="project" value="UniProtKB-UniRule"/>
</dbReference>
<reference evidence="7" key="1">
    <citation type="submission" date="2020-04" db="EMBL/GenBank/DDBJ databases">
        <authorList>
            <person name="Zhang T."/>
        </authorList>
    </citation>
    <scope>NUCLEOTIDE SEQUENCE</scope>
    <source>
        <strain evidence="7">HKST-UBA15</strain>
    </source>
</reference>
<dbReference type="EMBL" id="JAGQLL010000016">
    <property type="protein sequence ID" value="MCA9379898.1"/>
    <property type="molecule type" value="Genomic_DNA"/>
</dbReference>
<name>A0A955IAW9_9BACT</name>
<dbReference type="Gene3D" id="1.10.1900.20">
    <property type="entry name" value="Ribosomal protein L20"/>
    <property type="match status" value="1"/>
</dbReference>
<dbReference type="GO" id="GO:1990904">
    <property type="term" value="C:ribonucleoprotein complex"/>
    <property type="evidence" value="ECO:0007669"/>
    <property type="project" value="UniProtKB-KW"/>
</dbReference>